<evidence type="ECO:0000256" key="2">
    <source>
        <dbReference type="SAM" id="Phobius"/>
    </source>
</evidence>
<sequence>MEDNEGFREVKSMNIGAGTMSAASRRRRRAVYAVVAVLGSTMLIFGPNAGAAPLVLPDTTYNYTVVDQDLPAALQEFGTNLGIKVNVSPEVRGRVQGRLPELKPRAFLERLASMFNFEWYYDGQVLHISAVKEAQTRLLVLAPIGFEQFKAALDVLKVADDRFAVVPAPGDGLVLVSGPPRFAALAEQTLAGLIAEQQARPKISPSSPPPRETVLNVFRGTQVSIWRNGRLEQVIGPDPRSPESQTARQSRSDDDAGRDVHVSVPASLPPAR</sequence>
<evidence type="ECO:0000313" key="3">
    <source>
        <dbReference type="EMBL" id="WBL81366.1"/>
    </source>
</evidence>
<dbReference type="InterPro" id="IPR038591">
    <property type="entry name" value="NolW-like_sf"/>
</dbReference>
<organism evidence="3 4">
    <name type="scientific">Bradyrhizobium xenonodulans</name>
    <dbReference type="NCBI Taxonomy" id="2736875"/>
    <lineage>
        <taxon>Bacteria</taxon>
        <taxon>Pseudomonadati</taxon>
        <taxon>Pseudomonadota</taxon>
        <taxon>Alphaproteobacteria</taxon>
        <taxon>Hyphomicrobiales</taxon>
        <taxon>Nitrobacteraceae</taxon>
        <taxon>Bradyrhizobium</taxon>
    </lineage>
</organism>
<proteinExistence type="predicted"/>
<dbReference type="Gene3D" id="3.30.1370.120">
    <property type="match status" value="1"/>
</dbReference>
<evidence type="ECO:0000313" key="4">
    <source>
        <dbReference type="Proteomes" id="UP001179614"/>
    </source>
</evidence>
<keyword evidence="2" id="KW-0472">Membrane</keyword>
<feature type="compositionally biased region" description="Basic and acidic residues" evidence="1">
    <location>
        <begin position="250"/>
        <end position="261"/>
    </location>
</feature>
<feature type="region of interest" description="Disordered" evidence="1">
    <location>
        <begin position="229"/>
        <end position="272"/>
    </location>
</feature>
<dbReference type="RefSeq" id="WP_270169886.1">
    <property type="nucleotide sequence ID" value="NZ_CP089391.1"/>
</dbReference>
<reference evidence="3" key="1">
    <citation type="submission" date="2021-12" db="EMBL/GenBank/DDBJ databases">
        <title>Bradyrhizobium xenonodulans sp. nov.</title>
        <authorList>
            <person name="Claassens R."/>
            <person name="Venter S.N."/>
            <person name="Beukes C.W."/>
            <person name="Stepkowski T."/>
            <person name="Steenkamp E.T."/>
        </authorList>
    </citation>
    <scope>NUCLEOTIDE SEQUENCE</scope>
    <source>
        <strain evidence="3">14AB</strain>
    </source>
</reference>
<evidence type="ECO:0000256" key="1">
    <source>
        <dbReference type="SAM" id="MobiDB-lite"/>
    </source>
</evidence>
<dbReference type="Proteomes" id="UP001179614">
    <property type="component" value="Chromosome"/>
</dbReference>
<dbReference type="Gene3D" id="3.55.50.30">
    <property type="match status" value="1"/>
</dbReference>
<keyword evidence="2" id="KW-1133">Transmembrane helix</keyword>
<protein>
    <submittedName>
        <fullName evidence="3">Nodulation protein NolW</fullName>
    </submittedName>
</protein>
<accession>A0ABY7MSI7</accession>
<keyword evidence="4" id="KW-1185">Reference proteome</keyword>
<feature type="transmembrane region" description="Helical" evidence="2">
    <location>
        <begin position="30"/>
        <end position="56"/>
    </location>
</feature>
<gene>
    <name evidence="3" type="ORF">I3J27_13410</name>
</gene>
<name>A0ABY7MSI7_9BRAD</name>
<dbReference type="EMBL" id="CP089391">
    <property type="protein sequence ID" value="WBL81366.1"/>
    <property type="molecule type" value="Genomic_DNA"/>
</dbReference>
<keyword evidence="2" id="KW-0812">Transmembrane</keyword>